<dbReference type="SUPFAM" id="SSF53720">
    <property type="entry name" value="ALDH-like"/>
    <property type="match status" value="1"/>
</dbReference>
<evidence type="ECO:0000259" key="3">
    <source>
        <dbReference type="Pfam" id="PF00171"/>
    </source>
</evidence>
<name>A0A919E416_9PROT</name>
<dbReference type="InterPro" id="IPR016162">
    <property type="entry name" value="Ald_DH_N"/>
</dbReference>
<dbReference type="Gene3D" id="3.40.309.10">
    <property type="entry name" value="Aldehyde Dehydrogenase, Chain A, domain 2"/>
    <property type="match status" value="1"/>
</dbReference>
<keyword evidence="1" id="KW-0560">Oxidoreductase</keyword>
<keyword evidence="5" id="KW-1185">Reference proteome</keyword>
<sequence length="560" mass="60540">MSLAALFEAHKDTLDKALDACRTRSFFSPFVESPSSKIHGTDKVRAGKEAFEAHLGTSFDLEQPGTVGRTGFEVSPYTQEPLGIDYPRIDVDMMMEAASKAMQSFAHTTADERAGLCLEMAFAFDSHSFENAHATMHTAGQSYLMAFSGSGANAIDRGVEALAYAYKALKDVPTEAEWEKSFGATGVVKLKKTYRTVSRGVAAVICCATFPLWNAYPAIFANLMTGNPVVLKPHPNGILPVAIAVKKARDLLMQHDLDPNMVTMAADTRAEPITIDLLKHDAVQIIDYTGSQRFGTWIEDNFATKLVYTETAGCNGVVIESLKDVDDMLQGLANALCGFSAQMCTSPQNIHIPATGVKTPDGTLSYEDVRDLIVGKVQKNIATPRQCAGLCATIQADETLTLLSDVRAAAQKAGQVLLDSAPYEHPDFPKARTATPLIVEVPASDTSLYDQEHFGPISFIIKEETSEAALANAANMVRDHGAISSYAYSYDPDYLAAAQNAFADAGASLWCNMTGRMPINFAAAYSDYHVTGMNKAGNACLADLAFVASRFRIIQFREPI</sequence>
<dbReference type="PANTHER" id="PTHR42862">
    <property type="entry name" value="DELTA-1-PYRROLINE-5-CARBOXYLATE DEHYDROGENASE 1, ISOFORM A-RELATED"/>
    <property type="match status" value="1"/>
</dbReference>
<reference evidence="4" key="2">
    <citation type="submission" date="2020-09" db="EMBL/GenBank/DDBJ databases">
        <authorList>
            <person name="Sun Q."/>
            <person name="Kim S."/>
        </authorList>
    </citation>
    <scope>NUCLEOTIDE SEQUENCE</scope>
    <source>
        <strain evidence="4">KCTC 42590</strain>
    </source>
</reference>
<organism evidence="4 5">
    <name type="scientific">Kordiimonas sediminis</name>
    <dbReference type="NCBI Taxonomy" id="1735581"/>
    <lineage>
        <taxon>Bacteria</taxon>
        <taxon>Pseudomonadati</taxon>
        <taxon>Pseudomonadota</taxon>
        <taxon>Alphaproteobacteria</taxon>
        <taxon>Kordiimonadales</taxon>
        <taxon>Kordiimonadaceae</taxon>
        <taxon>Kordiimonas</taxon>
    </lineage>
</organism>
<gene>
    <name evidence="4" type="primary">paaZ</name>
    <name evidence="4" type="ORF">GCM10017044_09960</name>
</gene>
<dbReference type="AlphaFoldDB" id="A0A919E416"/>
<reference evidence="4" key="1">
    <citation type="journal article" date="2014" name="Int. J. Syst. Evol. Microbiol.">
        <title>Complete genome sequence of Corynebacterium casei LMG S-19264T (=DSM 44701T), isolated from a smear-ripened cheese.</title>
        <authorList>
            <consortium name="US DOE Joint Genome Institute (JGI-PGF)"/>
            <person name="Walter F."/>
            <person name="Albersmeier A."/>
            <person name="Kalinowski J."/>
            <person name="Ruckert C."/>
        </authorList>
    </citation>
    <scope>NUCLEOTIDE SEQUENCE</scope>
    <source>
        <strain evidence="4">KCTC 42590</strain>
    </source>
</reference>
<dbReference type="GO" id="GO:0009898">
    <property type="term" value="C:cytoplasmic side of plasma membrane"/>
    <property type="evidence" value="ECO:0007669"/>
    <property type="project" value="TreeGrafter"/>
</dbReference>
<dbReference type="InterPro" id="IPR016161">
    <property type="entry name" value="Ald_DH/histidinol_DH"/>
</dbReference>
<evidence type="ECO:0000313" key="5">
    <source>
        <dbReference type="Proteomes" id="UP000630923"/>
    </source>
</evidence>
<dbReference type="InterPro" id="IPR011975">
    <property type="entry name" value="PaaN_2"/>
</dbReference>
<evidence type="ECO:0000256" key="2">
    <source>
        <dbReference type="ARBA" id="ARBA00023027"/>
    </source>
</evidence>
<evidence type="ECO:0000313" key="4">
    <source>
        <dbReference type="EMBL" id="GHF17571.1"/>
    </source>
</evidence>
<dbReference type="InterPro" id="IPR050485">
    <property type="entry name" value="Proline_metab_enzyme"/>
</dbReference>
<evidence type="ECO:0000256" key="1">
    <source>
        <dbReference type="ARBA" id="ARBA00023002"/>
    </source>
</evidence>
<dbReference type="EMBL" id="BNCI01000001">
    <property type="protein sequence ID" value="GHF17571.1"/>
    <property type="molecule type" value="Genomic_DNA"/>
</dbReference>
<dbReference type="Pfam" id="PF00171">
    <property type="entry name" value="Aldedh"/>
    <property type="match status" value="1"/>
</dbReference>
<protein>
    <submittedName>
        <fullName evidence="4">Phenylacetic acid degradation oxidoreductase</fullName>
    </submittedName>
</protein>
<feature type="domain" description="Aldehyde dehydrogenase" evidence="3">
    <location>
        <begin position="87"/>
        <end position="501"/>
    </location>
</feature>
<proteinExistence type="predicted"/>
<dbReference type="InterPro" id="IPR015590">
    <property type="entry name" value="Aldehyde_DH_dom"/>
</dbReference>
<comment type="caution">
    <text evidence="4">The sequence shown here is derived from an EMBL/GenBank/DDBJ whole genome shotgun (WGS) entry which is preliminary data.</text>
</comment>
<keyword evidence="2" id="KW-0520">NAD</keyword>
<dbReference type="InterPro" id="IPR016163">
    <property type="entry name" value="Ald_DH_C"/>
</dbReference>
<dbReference type="PANTHER" id="PTHR42862:SF1">
    <property type="entry name" value="DELTA-1-PYRROLINE-5-CARBOXYLATE DEHYDROGENASE 2, ISOFORM A-RELATED"/>
    <property type="match status" value="1"/>
</dbReference>
<dbReference type="Gene3D" id="3.40.605.10">
    <property type="entry name" value="Aldehyde Dehydrogenase, Chain A, domain 1"/>
    <property type="match status" value="1"/>
</dbReference>
<dbReference type="GO" id="GO:0010133">
    <property type="term" value="P:L-proline catabolic process to L-glutamate"/>
    <property type="evidence" value="ECO:0007669"/>
    <property type="project" value="TreeGrafter"/>
</dbReference>
<dbReference type="NCBIfam" id="TIGR02288">
    <property type="entry name" value="PaaN_2"/>
    <property type="match status" value="1"/>
</dbReference>
<dbReference type="Proteomes" id="UP000630923">
    <property type="component" value="Unassembled WGS sequence"/>
</dbReference>
<dbReference type="GO" id="GO:0003842">
    <property type="term" value="F:L-glutamate gamma-semialdehyde dehydrogenase activity"/>
    <property type="evidence" value="ECO:0007669"/>
    <property type="project" value="TreeGrafter"/>
</dbReference>
<dbReference type="RefSeq" id="WP_191250435.1">
    <property type="nucleotide sequence ID" value="NZ_BNCI01000001.1"/>
</dbReference>
<accession>A0A919E416</accession>